<sequence>GSRQNLVLQHKPDDVPHEKHESIFGRNAEGHFRPTNHDVGVPVEELDELLQTPEAAFQAAQKEVESNIHLTFGLVVDVFQDDPDNLHQGQDQSSKCQRSHMGANEAGTYGERGDVVWFGKRPVVGRERPGEGALAQGNDKISTPEEGHHVVDLQVKQVPLEQALIIVFDENTPGLWGSRGKTGYMEDSFWSGFTRRPRGPTGSTSGSQSTEPLICEQLEFRATIL</sequence>
<dbReference type="AlphaFoldDB" id="H2RX44"/>
<reference evidence="2 3" key="1">
    <citation type="journal article" date="2011" name="Genome Biol. Evol.">
        <title>Integration of the genetic map and genome assembly of fugu facilitates insights into distinct features of genome evolution in teleosts and mammals.</title>
        <authorList>
            <person name="Kai W."/>
            <person name="Kikuchi K."/>
            <person name="Tohari S."/>
            <person name="Chew A.K."/>
            <person name="Tay A."/>
            <person name="Fujiwara A."/>
            <person name="Hosoya S."/>
            <person name="Suetake H."/>
            <person name="Naruse K."/>
            <person name="Brenner S."/>
            <person name="Suzuki Y."/>
            <person name="Venkatesh B."/>
        </authorList>
    </citation>
    <scope>NUCLEOTIDE SEQUENCE [LARGE SCALE GENOMIC DNA]</scope>
</reference>
<accession>H2RX44</accession>
<proteinExistence type="predicted"/>
<reference evidence="2" key="3">
    <citation type="submission" date="2025-09" db="UniProtKB">
        <authorList>
            <consortium name="Ensembl"/>
        </authorList>
    </citation>
    <scope>IDENTIFICATION</scope>
</reference>
<dbReference type="HOGENOM" id="CLU_017181_0_0_1"/>
<dbReference type="GeneTree" id="ENSGT00940000180503"/>
<evidence type="ECO:0000313" key="2">
    <source>
        <dbReference type="Ensembl" id="ENSTRUP00000004714.3"/>
    </source>
</evidence>
<evidence type="ECO:0000256" key="1">
    <source>
        <dbReference type="SAM" id="MobiDB-lite"/>
    </source>
</evidence>
<name>H2RX44_TAKRU</name>
<dbReference type="Ensembl" id="ENSTRUT00000004742.3">
    <property type="protein sequence ID" value="ENSTRUP00000004714.3"/>
    <property type="gene ID" value="ENSTRUG00000025400.2"/>
</dbReference>
<reference evidence="2" key="2">
    <citation type="submission" date="2025-08" db="UniProtKB">
        <authorList>
            <consortium name="Ensembl"/>
        </authorList>
    </citation>
    <scope>IDENTIFICATION</scope>
</reference>
<organism evidence="2 3">
    <name type="scientific">Takifugu rubripes</name>
    <name type="common">Japanese pufferfish</name>
    <name type="synonym">Fugu rubripes</name>
    <dbReference type="NCBI Taxonomy" id="31033"/>
    <lineage>
        <taxon>Eukaryota</taxon>
        <taxon>Metazoa</taxon>
        <taxon>Chordata</taxon>
        <taxon>Craniata</taxon>
        <taxon>Vertebrata</taxon>
        <taxon>Euteleostomi</taxon>
        <taxon>Actinopterygii</taxon>
        <taxon>Neopterygii</taxon>
        <taxon>Teleostei</taxon>
        <taxon>Neoteleostei</taxon>
        <taxon>Acanthomorphata</taxon>
        <taxon>Eupercaria</taxon>
        <taxon>Tetraodontiformes</taxon>
        <taxon>Tetradontoidea</taxon>
        <taxon>Tetraodontidae</taxon>
        <taxon>Takifugu</taxon>
    </lineage>
</organism>
<dbReference type="Proteomes" id="UP000005226">
    <property type="component" value="Chromosome 12"/>
</dbReference>
<evidence type="ECO:0000313" key="3">
    <source>
        <dbReference type="Proteomes" id="UP000005226"/>
    </source>
</evidence>
<feature type="region of interest" description="Disordered" evidence="1">
    <location>
        <begin position="83"/>
        <end position="107"/>
    </location>
</feature>
<protein>
    <submittedName>
        <fullName evidence="2">Uncharacterized protein</fullName>
    </submittedName>
</protein>
<keyword evidence="3" id="KW-1185">Reference proteome</keyword>
<feature type="compositionally biased region" description="Polar residues" evidence="1">
    <location>
        <begin position="87"/>
        <end position="96"/>
    </location>
</feature>
<dbReference type="InParanoid" id="H2RX44"/>